<sequence>MEKVNVYDFDKTILPYDSTEAFFRHCLRRYPRVLFPALGALPWAAGMPLGLTSKTRAKEVFYRFLALVPDIDAELTRFWELHLGDINAWYLARRREDDIVSSASPEFLLRPVAERLGFRLLASRVDRHSGWTLGENNHGEEKVRRLEKEYPGLGIAEFYSDSLSDAPLARLAERAFLVKGQCLSPWPERSLRP</sequence>
<proteinExistence type="predicted"/>
<evidence type="ECO:0000313" key="1">
    <source>
        <dbReference type="EMBL" id="HIR55798.1"/>
    </source>
</evidence>
<reference evidence="1" key="1">
    <citation type="submission" date="2020-10" db="EMBL/GenBank/DDBJ databases">
        <authorList>
            <person name="Gilroy R."/>
        </authorList>
    </citation>
    <scope>NUCLEOTIDE SEQUENCE</scope>
    <source>
        <strain evidence="1">ChiGjej3B3-7149</strain>
    </source>
</reference>
<dbReference type="GO" id="GO:0016787">
    <property type="term" value="F:hydrolase activity"/>
    <property type="evidence" value="ECO:0007669"/>
    <property type="project" value="UniProtKB-KW"/>
</dbReference>
<evidence type="ECO:0000313" key="2">
    <source>
        <dbReference type="Proteomes" id="UP000824238"/>
    </source>
</evidence>
<dbReference type="AlphaFoldDB" id="A0A9D1DN20"/>
<dbReference type="Gene3D" id="1.20.1440.100">
    <property type="entry name" value="SG protein - dephosphorylation function"/>
    <property type="match status" value="1"/>
</dbReference>
<dbReference type="Proteomes" id="UP000824238">
    <property type="component" value="Unassembled WGS sequence"/>
</dbReference>
<name>A0A9D1DN20_9FIRM</name>
<dbReference type="SUPFAM" id="SSF56784">
    <property type="entry name" value="HAD-like"/>
    <property type="match status" value="1"/>
</dbReference>
<dbReference type="EMBL" id="DVHH01000227">
    <property type="protein sequence ID" value="HIR55798.1"/>
    <property type="molecule type" value="Genomic_DNA"/>
</dbReference>
<comment type="caution">
    <text evidence="1">The sequence shown here is derived from an EMBL/GenBank/DDBJ whole genome shotgun (WGS) entry which is preliminary data.</text>
</comment>
<organism evidence="1 2">
    <name type="scientific">Candidatus Scatomorpha intestinigallinarum</name>
    <dbReference type="NCBI Taxonomy" id="2840923"/>
    <lineage>
        <taxon>Bacteria</taxon>
        <taxon>Bacillati</taxon>
        <taxon>Bacillota</taxon>
        <taxon>Clostridia</taxon>
        <taxon>Eubacteriales</taxon>
        <taxon>Candidatus Scatomorpha</taxon>
    </lineage>
</organism>
<accession>A0A9D1DN20</accession>
<gene>
    <name evidence="1" type="ORF">IAD36_09425</name>
</gene>
<reference evidence="1" key="2">
    <citation type="journal article" date="2021" name="PeerJ">
        <title>Extensive microbial diversity within the chicken gut microbiome revealed by metagenomics and culture.</title>
        <authorList>
            <person name="Gilroy R."/>
            <person name="Ravi A."/>
            <person name="Getino M."/>
            <person name="Pursley I."/>
            <person name="Horton D.L."/>
            <person name="Alikhan N.F."/>
            <person name="Baker D."/>
            <person name="Gharbi K."/>
            <person name="Hall N."/>
            <person name="Watson M."/>
            <person name="Adriaenssens E.M."/>
            <person name="Foster-Nyarko E."/>
            <person name="Jarju S."/>
            <person name="Secka A."/>
            <person name="Antonio M."/>
            <person name="Oren A."/>
            <person name="Chaudhuri R.R."/>
            <person name="La Ragione R."/>
            <person name="Hildebrand F."/>
            <person name="Pallen M.J."/>
        </authorList>
    </citation>
    <scope>NUCLEOTIDE SEQUENCE</scope>
    <source>
        <strain evidence="1">ChiGjej3B3-7149</strain>
    </source>
</reference>
<dbReference type="InterPro" id="IPR023214">
    <property type="entry name" value="HAD_sf"/>
</dbReference>
<dbReference type="Gene3D" id="3.40.50.1000">
    <property type="entry name" value="HAD superfamily/HAD-like"/>
    <property type="match status" value="1"/>
</dbReference>
<protein>
    <submittedName>
        <fullName evidence="1">Haloacid dehalogenase-like hydrolase</fullName>
    </submittedName>
</protein>
<dbReference type="Pfam" id="PF12710">
    <property type="entry name" value="HAD"/>
    <property type="match status" value="1"/>
</dbReference>
<dbReference type="InterPro" id="IPR036412">
    <property type="entry name" value="HAD-like_sf"/>
</dbReference>
<keyword evidence="1" id="KW-0378">Hydrolase</keyword>